<dbReference type="Pfam" id="PF00481">
    <property type="entry name" value="PP2C"/>
    <property type="match status" value="1"/>
</dbReference>
<evidence type="ECO:0000313" key="3">
    <source>
        <dbReference type="EnsemblProtists" id="EOD34606"/>
    </source>
</evidence>
<dbReference type="RefSeq" id="XP_005787035.1">
    <property type="nucleotide sequence ID" value="XM_005786978.1"/>
</dbReference>
<dbReference type="HOGENOM" id="CLU_1664003_0_0_1"/>
<dbReference type="Gene3D" id="3.60.40.10">
    <property type="entry name" value="PPM-type phosphatase domain"/>
    <property type="match status" value="1"/>
</dbReference>
<dbReference type="PaxDb" id="2903-EOD34606"/>
<dbReference type="InterPro" id="IPR036457">
    <property type="entry name" value="PPM-type-like_dom_sf"/>
</dbReference>
<dbReference type="PROSITE" id="PS51746">
    <property type="entry name" value="PPM_2"/>
    <property type="match status" value="1"/>
</dbReference>
<accession>A0A0D3KFS1</accession>
<organism evidence="3 4">
    <name type="scientific">Emiliania huxleyi (strain CCMP1516)</name>
    <dbReference type="NCBI Taxonomy" id="280463"/>
    <lineage>
        <taxon>Eukaryota</taxon>
        <taxon>Haptista</taxon>
        <taxon>Haptophyta</taxon>
        <taxon>Prymnesiophyceae</taxon>
        <taxon>Isochrysidales</taxon>
        <taxon>Noelaerhabdaceae</taxon>
        <taxon>Emiliania</taxon>
    </lineage>
</organism>
<dbReference type="SUPFAM" id="SSF81606">
    <property type="entry name" value="PP2C-like"/>
    <property type="match status" value="1"/>
</dbReference>
<feature type="region of interest" description="Disordered" evidence="1">
    <location>
        <begin position="1"/>
        <end position="36"/>
    </location>
</feature>
<dbReference type="InterPro" id="IPR001932">
    <property type="entry name" value="PPM-type_phosphatase-like_dom"/>
</dbReference>
<dbReference type="EnsemblProtists" id="EOD34606">
    <property type="protein sequence ID" value="EOD34606"/>
    <property type="gene ID" value="EMIHUDRAFT_252850"/>
</dbReference>
<dbReference type="InterPro" id="IPR015655">
    <property type="entry name" value="PP2C"/>
</dbReference>
<dbReference type="AlphaFoldDB" id="A0A0D3KFS1"/>
<reference evidence="3" key="2">
    <citation type="submission" date="2024-10" db="UniProtKB">
        <authorList>
            <consortium name="EnsemblProtists"/>
        </authorList>
    </citation>
    <scope>IDENTIFICATION</scope>
</reference>
<evidence type="ECO:0000259" key="2">
    <source>
        <dbReference type="PROSITE" id="PS51746"/>
    </source>
</evidence>
<protein>
    <recommendedName>
        <fullName evidence="2">PPM-type phosphatase domain-containing protein</fullName>
    </recommendedName>
</protein>
<sequence length="159" mass="16232">MVSEKTGGGDPDMTRSTSLESSSPSTPSLEDGASLAGPSWACEVGESQRSLKGEDCYGSRRVALGGDEVVLAMVADGHGGSAASKYCEQRLLDYFIAAADGDACASSLRGACEACLARAHSELIEVTTAGSTVTLVALNLTRGELTVANVGDSEGWLVP</sequence>
<reference evidence="4" key="1">
    <citation type="journal article" date="2013" name="Nature">
        <title>Pan genome of the phytoplankton Emiliania underpins its global distribution.</title>
        <authorList>
            <person name="Read B.A."/>
            <person name="Kegel J."/>
            <person name="Klute M.J."/>
            <person name="Kuo A."/>
            <person name="Lefebvre S.C."/>
            <person name="Maumus F."/>
            <person name="Mayer C."/>
            <person name="Miller J."/>
            <person name="Monier A."/>
            <person name="Salamov A."/>
            <person name="Young J."/>
            <person name="Aguilar M."/>
            <person name="Claverie J.M."/>
            <person name="Frickenhaus S."/>
            <person name="Gonzalez K."/>
            <person name="Herman E.K."/>
            <person name="Lin Y.C."/>
            <person name="Napier J."/>
            <person name="Ogata H."/>
            <person name="Sarno A.F."/>
            <person name="Shmutz J."/>
            <person name="Schroeder D."/>
            <person name="de Vargas C."/>
            <person name="Verret F."/>
            <person name="von Dassow P."/>
            <person name="Valentin K."/>
            <person name="Van de Peer Y."/>
            <person name="Wheeler G."/>
            <person name="Dacks J.B."/>
            <person name="Delwiche C.F."/>
            <person name="Dyhrman S.T."/>
            <person name="Glockner G."/>
            <person name="John U."/>
            <person name="Richards T."/>
            <person name="Worden A.Z."/>
            <person name="Zhang X."/>
            <person name="Grigoriev I.V."/>
            <person name="Allen A.E."/>
            <person name="Bidle K."/>
            <person name="Borodovsky M."/>
            <person name="Bowler C."/>
            <person name="Brownlee C."/>
            <person name="Cock J.M."/>
            <person name="Elias M."/>
            <person name="Gladyshev V.N."/>
            <person name="Groth M."/>
            <person name="Guda C."/>
            <person name="Hadaegh A."/>
            <person name="Iglesias-Rodriguez M.D."/>
            <person name="Jenkins J."/>
            <person name="Jones B.M."/>
            <person name="Lawson T."/>
            <person name="Leese F."/>
            <person name="Lindquist E."/>
            <person name="Lobanov A."/>
            <person name="Lomsadze A."/>
            <person name="Malik S.B."/>
            <person name="Marsh M.E."/>
            <person name="Mackinder L."/>
            <person name="Mock T."/>
            <person name="Mueller-Roeber B."/>
            <person name="Pagarete A."/>
            <person name="Parker M."/>
            <person name="Probert I."/>
            <person name="Quesneville H."/>
            <person name="Raines C."/>
            <person name="Rensing S.A."/>
            <person name="Riano-Pachon D.M."/>
            <person name="Richier S."/>
            <person name="Rokitta S."/>
            <person name="Shiraiwa Y."/>
            <person name="Soanes D.M."/>
            <person name="van der Giezen M."/>
            <person name="Wahlund T.M."/>
            <person name="Williams B."/>
            <person name="Wilson W."/>
            <person name="Wolfe G."/>
            <person name="Wurch L.L."/>
        </authorList>
    </citation>
    <scope>NUCLEOTIDE SEQUENCE</scope>
</reference>
<dbReference type="GO" id="GO:0004722">
    <property type="term" value="F:protein serine/threonine phosphatase activity"/>
    <property type="evidence" value="ECO:0007669"/>
    <property type="project" value="InterPro"/>
</dbReference>
<evidence type="ECO:0000313" key="4">
    <source>
        <dbReference type="Proteomes" id="UP000013827"/>
    </source>
</evidence>
<keyword evidence="4" id="KW-1185">Reference proteome</keyword>
<dbReference type="PANTHER" id="PTHR47992">
    <property type="entry name" value="PROTEIN PHOSPHATASE"/>
    <property type="match status" value="1"/>
</dbReference>
<evidence type="ECO:0000256" key="1">
    <source>
        <dbReference type="SAM" id="MobiDB-lite"/>
    </source>
</evidence>
<dbReference type="GeneID" id="17279878"/>
<feature type="compositionally biased region" description="Gly residues" evidence="1">
    <location>
        <begin position="1"/>
        <end position="10"/>
    </location>
</feature>
<name>A0A0D3KFS1_EMIH1</name>
<dbReference type="KEGG" id="ehx:EMIHUDRAFT_252850"/>
<proteinExistence type="predicted"/>
<feature type="compositionally biased region" description="Low complexity" evidence="1">
    <location>
        <begin position="16"/>
        <end position="30"/>
    </location>
</feature>
<dbReference type="Proteomes" id="UP000013827">
    <property type="component" value="Unassembled WGS sequence"/>
</dbReference>
<feature type="domain" description="PPM-type phosphatase" evidence="2">
    <location>
        <begin position="32"/>
        <end position="159"/>
    </location>
</feature>